<evidence type="ECO:0000313" key="2">
    <source>
        <dbReference type="EMBL" id="OJJ00672.1"/>
    </source>
</evidence>
<accession>A0A1L9PGQ2</accession>
<organism evidence="2 3">
    <name type="scientific">Aspergillus versicolor CBS 583.65</name>
    <dbReference type="NCBI Taxonomy" id="1036611"/>
    <lineage>
        <taxon>Eukaryota</taxon>
        <taxon>Fungi</taxon>
        <taxon>Dikarya</taxon>
        <taxon>Ascomycota</taxon>
        <taxon>Pezizomycotina</taxon>
        <taxon>Eurotiomycetes</taxon>
        <taxon>Eurotiomycetidae</taxon>
        <taxon>Eurotiales</taxon>
        <taxon>Aspergillaceae</taxon>
        <taxon>Aspergillus</taxon>
        <taxon>Aspergillus subgen. Nidulantes</taxon>
    </lineage>
</organism>
<reference evidence="3" key="1">
    <citation type="journal article" date="2017" name="Genome Biol.">
        <title>Comparative genomics reveals high biological diversity and specific adaptations in the industrially and medically important fungal genus Aspergillus.</title>
        <authorList>
            <person name="de Vries R.P."/>
            <person name="Riley R."/>
            <person name="Wiebenga A."/>
            <person name="Aguilar-Osorio G."/>
            <person name="Amillis S."/>
            <person name="Uchima C.A."/>
            <person name="Anderluh G."/>
            <person name="Asadollahi M."/>
            <person name="Askin M."/>
            <person name="Barry K."/>
            <person name="Battaglia E."/>
            <person name="Bayram O."/>
            <person name="Benocci T."/>
            <person name="Braus-Stromeyer S.A."/>
            <person name="Caldana C."/>
            <person name="Canovas D."/>
            <person name="Cerqueira G.C."/>
            <person name="Chen F."/>
            <person name="Chen W."/>
            <person name="Choi C."/>
            <person name="Clum A."/>
            <person name="Dos Santos R.A."/>
            <person name="Damasio A.R."/>
            <person name="Diallinas G."/>
            <person name="Emri T."/>
            <person name="Fekete E."/>
            <person name="Flipphi M."/>
            <person name="Freyberg S."/>
            <person name="Gallo A."/>
            <person name="Gournas C."/>
            <person name="Habgood R."/>
            <person name="Hainaut M."/>
            <person name="Harispe M.L."/>
            <person name="Henrissat B."/>
            <person name="Hilden K.S."/>
            <person name="Hope R."/>
            <person name="Hossain A."/>
            <person name="Karabika E."/>
            <person name="Karaffa L."/>
            <person name="Karanyi Z."/>
            <person name="Krasevec N."/>
            <person name="Kuo A."/>
            <person name="Kusch H."/>
            <person name="LaButti K."/>
            <person name="Lagendijk E.L."/>
            <person name="Lapidus A."/>
            <person name="Levasseur A."/>
            <person name="Lindquist E."/>
            <person name="Lipzen A."/>
            <person name="Logrieco A.F."/>
            <person name="MacCabe A."/>
            <person name="Maekelae M.R."/>
            <person name="Malavazi I."/>
            <person name="Melin P."/>
            <person name="Meyer V."/>
            <person name="Mielnichuk N."/>
            <person name="Miskei M."/>
            <person name="Molnar A.P."/>
            <person name="Mule G."/>
            <person name="Ngan C.Y."/>
            <person name="Orejas M."/>
            <person name="Orosz E."/>
            <person name="Ouedraogo J.P."/>
            <person name="Overkamp K.M."/>
            <person name="Park H.-S."/>
            <person name="Perrone G."/>
            <person name="Piumi F."/>
            <person name="Punt P.J."/>
            <person name="Ram A.F."/>
            <person name="Ramon A."/>
            <person name="Rauscher S."/>
            <person name="Record E."/>
            <person name="Riano-Pachon D.M."/>
            <person name="Robert V."/>
            <person name="Roehrig J."/>
            <person name="Ruller R."/>
            <person name="Salamov A."/>
            <person name="Salih N.S."/>
            <person name="Samson R.A."/>
            <person name="Sandor E."/>
            <person name="Sanguinetti M."/>
            <person name="Schuetze T."/>
            <person name="Sepcic K."/>
            <person name="Shelest E."/>
            <person name="Sherlock G."/>
            <person name="Sophianopoulou V."/>
            <person name="Squina F.M."/>
            <person name="Sun H."/>
            <person name="Susca A."/>
            <person name="Todd R.B."/>
            <person name="Tsang A."/>
            <person name="Unkles S.E."/>
            <person name="van de Wiele N."/>
            <person name="van Rossen-Uffink D."/>
            <person name="Oliveira J.V."/>
            <person name="Vesth T.C."/>
            <person name="Visser J."/>
            <person name="Yu J.-H."/>
            <person name="Zhou M."/>
            <person name="Andersen M.R."/>
            <person name="Archer D.B."/>
            <person name="Baker S.E."/>
            <person name="Benoit I."/>
            <person name="Brakhage A.A."/>
            <person name="Braus G.H."/>
            <person name="Fischer R."/>
            <person name="Frisvad J.C."/>
            <person name="Goldman G.H."/>
            <person name="Houbraken J."/>
            <person name="Oakley B."/>
            <person name="Pocsi I."/>
            <person name="Scazzocchio C."/>
            <person name="Seiboth B."/>
            <person name="vanKuyk P.A."/>
            <person name="Wortman J."/>
            <person name="Dyer P.S."/>
            <person name="Grigoriev I.V."/>
        </authorList>
    </citation>
    <scope>NUCLEOTIDE SEQUENCE [LARGE SCALE GENOMIC DNA]</scope>
    <source>
        <strain evidence="3">CBS 583.65</strain>
    </source>
</reference>
<evidence type="ECO:0000313" key="3">
    <source>
        <dbReference type="Proteomes" id="UP000184073"/>
    </source>
</evidence>
<dbReference type="AlphaFoldDB" id="A0A1L9PGQ2"/>
<feature type="compositionally biased region" description="Basic and acidic residues" evidence="1">
    <location>
        <begin position="43"/>
        <end position="56"/>
    </location>
</feature>
<proteinExistence type="predicted"/>
<gene>
    <name evidence="2" type="ORF">ASPVEDRAFT_587456</name>
</gene>
<dbReference type="GeneID" id="63730946"/>
<name>A0A1L9PGQ2_ASPVE</name>
<protein>
    <submittedName>
        <fullName evidence="2">Uncharacterized protein</fullName>
    </submittedName>
</protein>
<sequence length="179" mass="20186">MRPERAQTVATLDARRVFQAAQLECSSSADRLKVPYRKGNSRGVDRRRDKELDGGRVGKLGTQSGKAPGQEADEHQHFDECLLPKHKGLKIPKKYVSNLDWPTSGAEKAQIKKKRERGEKMEGREEQLDVFCWLRVILCQHRLPYIKRACPAASLPFALDSRLFSTSTISPPTLSVACR</sequence>
<evidence type="ECO:0000256" key="1">
    <source>
        <dbReference type="SAM" id="MobiDB-lite"/>
    </source>
</evidence>
<dbReference type="VEuPathDB" id="FungiDB:ASPVEDRAFT_587456"/>
<dbReference type="EMBL" id="KV878127">
    <property type="protein sequence ID" value="OJJ00672.1"/>
    <property type="molecule type" value="Genomic_DNA"/>
</dbReference>
<dbReference type="Proteomes" id="UP000184073">
    <property type="component" value="Unassembled WGS sequence"/>
</dbReference>
<dbReference type="RefSeq" id="XP_040666434.1">
    <property type="nucleotide sequence ID" value="XM_040815435.1"/>
</dbReference>
<feature type="region of interest" description="Disordered" evidence="1">
    <location>
        <begin position="29"/>
        <end position="75"/>
    </location>
</feature>
<keyword evidence="3" id="KW-1185">Reference proteome</keyword>